<dbReference type="Proteomes" id="UP000593892">
    <property type="component" value="Chromosome"/>
</dbReference>
<feature type="region of interest" description="Disordered" evidence="8">
    <location>
        <begin position="29"/>
        <end position="62"/>
    </location>
</feature>
<evidence type="ECO:0000256" key="2">
    <source>
        <dbReference type="ARBA" id="ARBA00006602"/>
    </source>
</evidence>
<evidence type="ECO:0000256" key="3">
    <source>
        <dbReference type="ARBA" id="ARBA00016507"/>
    </source>
</evidence>
<protein>
    <recommendedName>
        <fullName evidence="3">Flagellar assembly protein FliH</fullName>
    </recommendedName>
</protein>
<evidence type="ECO:0000313" key="11">
    <source>
        <dbReference type="Proteomes" id="UP000593892"/>
    </source>
</evidence>
<evidence type="ECO:0000256" key="6">
    <source>
        <dbReference type="ARBA" id="ARBA00022927"/>
    </source>
</evidence>
<comment type="similarity">
    <text evidence="2">Belongs to the FliH family.</text>
</comment>
<dbReference type="InterPro" id="IPR051472">
    <property type="entry name" value="T3SS_Stator/FliH"/>
</dbReference>
<keyword evidence="7" id="KW-1006">Bacterial flagellum protein export</keyword>
<dbReference type="RefSeq" id="WP_194450926.1">
    <property type="nucleotide sequence ID" value="NZ_CP063849.1"/>
</dbReference>
<evidence type="ECO:0000256" key="7">
    <source>
        <dbReference type="ARBA" id="ARBA00023225"/>
    </source>
</evidence>
<dbReference type="PANTHER" id="PTHR34982">
    <property type="entry name" value="YOP PROTEINS TRANSLOCATION PROTEIN L"/>
    <property type="match status" value="1"/>
</dbReference>
<dbReference type="InterPro" id="IPR018035">
    <property type="entry name" value="Flagellar_FliH/T3SS_HrpE"/>
</dbReference>
<dbReference type="PANTHER" id="PTHR34982:SF1">
    <property type="entry name" value="FLAGELLAR ASSEMBLY PROTEIN FLIH"/>
    <property type="match status" value="1"/>
</dbReference>
<keyword evidence="6" id="KW-0653">Protein transport</keyword>
<dbReference type="AlphaFoldDB" id="A0A7S7NU28"/>
<evidence type="ECO:0000313" key="10">
    <source>
        <dbReference type="EMBL" id="QOY89264.1"/>
    </source>
</evidence>
<keyword evidence="11" id="KW-1185">Reference proteome</keyword>
<name>A0A7S7NU28_PALFE</name>
<gene>
    <name evidence="10" type="ORF">IRI77_04725</name>
</gene>
<evidence type="ECO:0000256" key="1">
    <source>
        <dbReference type="ARBA" id="ARBA00003041"/>
    </source>
</evidence>
<evidence type="ECO:0000256" key="5">
    <source>
        <dbReference type="ARBA" id="ARBA00022795"/>
    </source>
</evidence>
<evidence type="ECO:0000256" key="4">
    <source>
        <dbReference type="ARBA" id="ARBA00022448"/>
    </source>
</evidence>
<dbReference type="GO" id="GO:0044781">
    <property type="term" value="P:bacterial-type flagellum organization"/>
    <property type="evidence" value="ECO:0007669"/>
    <property type="project" value="UniProtKB-KW"/>
</dbReference>
<evidence type="ECO:0000256" key="8">
    <source>
        <dbReference type="SAM" id="MobiDB-lite"/>
    </source>
</evidence>
<proteinExistence type="inferred from homology"/>
<dbReference type="GO" id="GO:0005829">
    <property type="term" value="C:cytosol"/>
    <property type="evidence" value="ECO:0007669"/>
    <property type="project" value="TreeGrafter"/>
</dbReference>
<comment type="function">
    <text evidence="1">Needed for flagellar regrowth and assembly.</text>
</comment>
<keyword evidence="4" id="KW-0813">Transport</keyword>
<dbReference type="Pfam" id="PF02108">
    <property type="entry name" value="FliH"/>
    <property type="match status" value="1"/>
</dbReference>
<dbReference type="KEGG" id="pfer:IRI77_04725"/>
<feature type="domain" description="Flagellar assembly protein FliH/Type III secretion system HrpE" evidence="9">
    <location>
        <begin position="104"/>
        <end position="227"/>
    </location>
</feature>
<accession>A0A7S7NU28</accession>
<feature type="region of interest" description="Disordered" evidence="8">
    <location>
        <begin position="77"/>
        <end position="99"/>
    </location>
</feature>
<reference evidence="10 11" key="1">
    <citation type="submission" date="2020-10" db="EMBL/GenBank/DDBJ databases">
        <title>Complete genome sequence of Paludibaculum fermentans P105T, a facultatively anaerobic acidobacterium capable of dissimilatory Fe(III) reduction.</title>
        <authorList>
            <person name="Dedysh S.N."/>
            <person name="Beletsky A.V."/>
            <person name="Kulichevskaya I.S."/>
            <person name="Mardanov A.V."/>
            <person name="Ravin N.V."/>
        </authorList>
    </citation>
    <scope>NUCLEOTIDE SEQUENCE [LARGE SCALE GENOMIC DNA]</scope>
    <source>
        <strain evidence="10 11">P105</strain>
    </source>
</reference>
<sequence>MSFKAMASRIRPAGAELLLPVVEWPRVGDPVAKPEVLPGRPQEAHSQAAPPQSAPPQSVEKQKAEIQRMVDQQVQARLQSERQESFRQGEAAGRQKAAAETEAVVERMARSIEETAGMKGRLRRQAERDVVALALAMARRVLRRQIVIDEEALLGLVKAAFENVSLREVTEVRVHPQFVARLQGHLSRIGAPEAIRIQGDPGLEIGGVIVETGRGSLDASIDTQMDEIARGLSDALTLREGAA</sequence>
<dbReference type="GO" id="GO:0015031">
    <property type="term" value="P:protein transport"/>
    <property type="evidence" value="ECO:0007669"/>
    <property type="project" value="UniProtKB-KW"/>
</dbReference>
<organism evidence="10 11">
    <name type="scientific">Paludibaculum fermentans</name>
    <dbReference type="NCBI Taxonomy" id="1473598"/>
    <lineage>
        <taxon>Bacteria</taxon>
        <taxon>Pseudomonadati</taxon>
        <taxon>Acidobacteriota</taxon>
        <taxon>Terriglobia</taxon>
        <taxon>Bryobacterales</taxon>
        <taxon>Bryobacteraceae</taxon>
        <taxon>Paludibaculum</taxon>
    </lineage>
</organism>
<feature type="compositionally biased region" description="Low complexity" evidence="8">
    <location>
        <begin position="46"/>
        <end position="58"/>
    </location>
</feature>
<evidence type="ECO:0000259" key="9">
    <source>
        <dbReference type="Pfam" id="PF02108"/>
    </source>
</evidence>
<keyword evidence="5" id="KW-1005">Bacterial flagellum biogenesis</keyword>
<dbReference type="EMBL" id="CP063849">
    <property type="protein sequence ID" value="QOY89264.1"/>
    <property type="molecule type" value="Genomic_DNA"/>
</dbReference>